<evidence type="ECO:0000256" key="1">
    <source>
        <dbReference type="SAM" id="Phobius"/>
    </source>
</evidence>
<protein>
    <submittedName>
        <fullName evidence="2">Uncharacterized protein</fullName>
    </submittedName>
</protein>
<proteinExistence type="predicted"/>
<keyword evidence="1" id="KW-0472">Membrane</keyword>
<dbReference type="STRING" id="604088.SAMN04488060_0451"/>
<keyword evidence="1" id="KW-0812">Transmembrane</keyword>
<keyword evidence="3" id="KW-1185">Reference proteome</keyword>
<keyword evidence="1" id="KW-1133">Transmembrane helix</keyword>
<sequence length="140" mass="16185">MGEAFGIPEWLAMLLWVATGLIVAMAYGYWSLKRSHERVAASRPNLAKDQFIAAMAPDCTDKVSRFLWDQAIQYVEPRLTPHPDDDLILDLKIDDDDLAMDWPREWAEREGFHHSNLPDWPDGWSSTIRNFGRWLDMGPQ</sequence>
<accession>A0A1I5KQP9</accession>
<reference evidence="3" key="1">
    <citation type="submission" date="2016-10" db="EMBL/GenBank/DDBJ databases">
        <authorList>
            <person name="Varghese N."/>
            <person name="Submissions S."/>
        </authorList>
    </citation>
    <scope>NUCLEOTIDE SEQUENCE [LARGE SCALE GENOMIC DNA]</scope>
    <source>
        <strain evidence="3">CGMCC 1.7715</strain>
    </source>
</reference>
<feature type="transmembrane region" description="Helical" evidence="1">
    <location>
        <begin position="12"/>
        <end position="30"/>
    </location>
</feature>
<dbReference type="AlphaFoldDB" id="A0A1I5KQP9"/>
<organism evidence="2 3">
    <name type="scientific">Qipengyuania nanhaisediminis</name>
    <dbReference type="NCBI Taxonomy" id="604088"/>
    <lineage>
        <taxon>Bacteria</taxon>
        <taxon>Pseudomonadati</taxon>
        <taxon>Pseudomonadota</taxon>
        <taxon>Alphaproteobacteria</taxon>
        <taxon>Sphingomonadales</taxon>
        <taxon>Erythrobacteraceae</taxon>
        <taxon>Qipengyuania</taxon>
    </lineage>
</organism>
<name>A0A1I5KQP9_9SPHN</name>
<gene>
    <name evidence="2" type="ORF">SAMN04488060_0451</name>
</gene>
<evidence type="ECO:0000313" key="2">
    <source>
        <dbReference type="EMBL" id="SFO87267.1"/>
    </source>
</evidence>
<dbReference type="Proteomes" id="UP000199331">
    <property type="component" value="Unassembled WGS sequence"/>
</dbReference>
<dbReference type="RefSeq" id="WP_090476910.1">
    <property type="nucleotide sequence ID" value="NZ_FOWZ01000001.1"/>
</dbReference>
<evidence type="ECO:0000313" key="3">
    <source>
        <dbReference type="Proteomes" id="UP000199331"/>
    </source>
</evidence>
<dbReference type="EMBL" id="FOWZ01000001">
    <property type="protein sequence ID" value="SFO87267.1"/>
    <property type="molecule type" value="Genomic_DNA"/>
</dbReference>
<dbReference type="OrthoDB" id="7432990at2"/>